<dbReference type="InterPro" id="IPR023577">
    <property type="entry name" value="CYTH_domain"/>
</dbReference>
<proteinExistence type="predicted"/>
<dbReference type="Proteomes" id="UP000886722">
    <property type="component" value="Unassembled WGS sequence"/>
</dbReference>
<dbReference type="EMBL" id="DVKT01000023">
    <property type="protein sequence ID" value="HIT39055.1"/>
    <property type="molecule type" value="Genomic_DNA"/>
</dbReference>
<reference evidence="3" key="1">
    <citation type="submission" date="2020-10" db="EMBL/GenBank/DDBJ databases">
        <authorList>
            <person name="Gilroy R."/>
        </authorList>
    </citation>
    <scope>NUCLEOTIDE SEQUENCE</scope>
    <source>
        <strain evidence="3">21143</strain>
    </source>
</reference>
<feature type="active site" description="Proton acceptor" evidence="1">
    <location>
        <position position="29"/>
    </location>
</feature>
<feature type="domain" description="CYTH" evidence="2">
    <location>
        <begin position="2"/>
        <end position="149"/>
    </location>
</feature>
<evidence type="ECO:0000313" key="3">
    <source>
        <dbReference type="EMBL" id="HIT39055.1"/>
    </source>
</evidence>
<dbReference type="PANTHER" id="PTHR40114">
    <property type="entry name" value="SLR0698 PROTEIN"/>
    <property type="match status" value="1"/>
</dbReference>
<accession>A0A9D1KCV0</accession>
<dbReference type="Gene3D" id="2.40.320.10">
    <property type="entry name" value="Hypothetical Protein Pfu-838710-001"/>
    <property type="match status" value="1"/>
</dbReference>
<sequence length="157" mass="18294">MKQEIERKFLVINNIYKNGSVSTFYKQGYLCTDASRTVRIRIAGEKGFITIKGITTGCSRTEYEYEIPTADAMTLLDMLCIKPLIEKIRYRYKASDGKIWEIDEFKGENEGLVIAEIELEHEDETFALPSWVGKEVTGDMRYYNSYLSQNPYKNWKQ</sequence>
<name>A0A9D1KCV0_9BACT</name>
<dbReference type="InterPro" id="IPR033469">
    <property type="entry name" value="CYTH-like_dom_sf"/>
</dbReference>
<evidence type="ECO:0000313" key="4">
    <source>
        <dbReference type="Proteomes" id="UP000886722"/>
    </source>
</evidence>
<protein>
    <submittedName>
        <fullName evidence="3">CYTH domain-containing protein</fullName>
    </submittedName>
</protein>
<dbReference type="PROSITE" id="PS51707">
    <property type="entry name" value="CYTH"/>
    <property type="match status" value="1"/>
</dbReference>
<dbReference type="SUPFAM" id="SSF55154">
    <property type="entry name" value="CYTH-like phosphatases"/>
    <property type="match status" value="1"/>
</dbReference>
<dbReference type="InterPro" id="IPR012042">
    <property type="entry name" value="NeuTTM/CthTTM-like"/>
</dbReference>
<dbReference type="Pfam" id="PF01928">
    <property type="entry name" value="CYTH"/>
    <property type="match status" value="1"/>
</dbReference>
<dbReference type="AlphaFoldDB" id="A0A9D1KCV0"/>
<comment type="caution">
    <text evidence="3">The sequence shown here is derived from an EMBL/GenBank/DDBJ whole genome shotgun (WGS) entry which is preliminary data.</text>
</comment>
<evidence type="ECO:0000259" key="2">
    <source>
        <dbReference type="PROSITE" id="PS51707"/>
    </source>
</evidence>
<dbReference type="PIRSF" id="PIRSF016487">
    <property type="entry name" value="CYTH_UCP016487"/>
    <property type="match status" value="1"/>
</dbReference>
<gene>
    <name evidence="3" type="ORF">IAD06_03325</name>
</gene>
<organism evidence="3 4">
    <name type="scientific">Candidatus Caccoplasma intestinavium</name>
    <dbReference type="NCBI Taxonomy" id="2840716"/>
    <lineage>
        <taxon>Bacteria</taxon>
        <taxon>Pseudomonadati</taxon>
        <taxon>Bacteroidota</taxon>
        <taxon>Bacteroidia</taxon>
        <taxon>Bacteroidales</taxon>
        <taxon>Bacteroidaceae</taxon>
        <taxon>Bacteroidaceae incertae sedis</taxon>
        <taxon>Candidatus Caccoplasma</taxon>
    </lineage>
</organism>
<dbReference type="CDD" id="cd07891">
    <property type="entry name" value="CYTH-like_CthTTM-like_1"/>
    <property type="match status" value="1"/>
</dbReference>
<dbReference type="PANTHER" id="PTHR40114:SF1">
    <property type="entry name" value="SLR0698 PROTEIN"/>
    <property type="match status" value="1"/>
</dbReference>
<dbReference type="SMART" id="SM01118">
    <property type="entry name" value="CYTH"/>
    <property type="match status" value="1"/>
</dbReference>
<evidence type="ECO:0000256" key="1">
    <source>
        <dbReference type="PIRSR" id="PIRSR016487-1"/>
    </source>
</evidence>
<reference evidence="3" key="2">
    <citation type="journal article" date="2021" name="PeerJ">
        <title>Extensive microbial diversity within the chicken gut microbiome revealed by metagenomics and culture.</title>
        <authorList>
            <person name="Gilroy R."/>
            <person name="Ravi A."/>
            <person name="Getino M."/>
            <person name="Pursley I."/>
            <person name="Horton D.L."/>
            <person name="Alikhan N.F."/>
            <person name="Baker D."/>
            <person name="Gharbi K."/>
            <person name="Hall N."/>
            <person name="Watson M."/>
            <person name="Adriaenssens E.M."/>
            <person name="Foster-Nyarko E."/>
            <person name="Jarju S."/>
            <person name="Secka A."/>
            <person name="Antonio M."/>
            <person name="Oren A."/>
            <person name="Chaudhuri R.R."/>
            <person name="La Ragione R."/>
            <person name="Hildebrand F."/>
            <person name="Pallen M.J."/>
        </authorList>
    </citation>
    <scope>NUCLEOTIDE SEQUENCE</scope>
    <source>
        <strain evidence="3">21143</strain>
    </source>
</reference>